<accession>A0AAN7WBS5</accession>
<gene>
    <name evidence="1" type="ORF">LTR97_005179</name>
</gene>
<sequence>MTDHGSLQHEEGGARGEPDGWLFADLDMDGVTGWVVHTDKSSGSIEKLLATFTLDLNYDEQDTDGNNSFGFDTIRLFGTEDASVEGVADTFPGLSTFCVHLHFALDNLDEVPRAPSSSFVDTTDIRRFIVKKLQDAVNILEWNDCVDLYFVVTDARHSQVNPERELYDGNKIKKADLATLLLANLGVPAFVGTLAAVGSTVGGSSVFVD</sequence>
<evidence type="ECO:0000313" key="2">
    <source>
        <dbReference type="Proteomes" id="UP001310594"/>
    </source>
</evidence>
<evidence type="ECO:0000313" key="1">
    <source>
        <dbReference type="EMBL" id="KAK5700662.1"/>
    </source>
</evidence>
<dbReference type="Proteomes" id="UP001310594">
    <property type="component" value="Unassembled WGS sequence"/>
</dbReference>
<proteinExistence type="predicted"/>
<protein>
    <submittedName>
        <fullName evidence="1">Uncharacterized protein</fullName>
    </submittedName>
</protein>
<name>A0AAN7WBS5_9PEZI</name>
<dbReference type="EMBL" id="JAVRQU010000007">
    <property type="protein sequence ID" value="KAK5700662.1"/>
    <property type="molecule type" value="Genomic_DNA"/>
</dbReference>
<dbReference type="AlphaFoldDB" id="A0AAN7WBS5"/>
<comment type="caution">
    <text evidence="1">The sequence shown here is derived from an EMBL/GenBank/DDBJ whole genome shotgun (WGS) entry which is preliminary data.</text>
</comment>
<organism evidence="1 2">
    <name type="scientific">Elasticomyces elasticus</name>
    <dbReference type="NCBI Taxonomy" id="574655"/>
    <lineage>
        <taxon>Eukaryota</taxon>
        <taxon>Fungi</taxon>
        <taxon>Dikarya</taxon>
        <taxon>Ascomycota</taxon>
        <taxon>Pezizomycotina</taxon>
        <taxon>Dothideomycetes</taxon>
        <taxon>Dothideomycetidae</taxon>
        <taxon>Mycosphaerellales</taxon>
        <taxon>Teratosphaeriaceae</taxon>
        <taxon>Elasticomyces</taxon>
    </lineage>
</organism>
<reference evidence="1" key="1">
    <citation type="submission" date="2023-08" db="EMBL/GenBank/DDBJ databases">
        <title>Black Yeasts Isolated from many extreme environments.</title>
        <authorList>
            <person name="Coleine C."/>
            <person name="Stajich J.E."/>
            <person name="Selbmann L."/>
        </authorList>
    </citation>
    <scope>NUCLEOTIDE SEQUENCE</scope>
    <source>
        <strain evidence="1">CCFEE 5810</strain>
    </source>
</reference>